<dbReference type="RefSeq" id="WP_047035119.1">
    <property type="nucleotide sequence ID" value="NZ_CABMGV010000001.1"/>
</dbReference>
<proteinExistence type="predicted"/>
<sequence>MKTYILLDNLEHVLKQIEDKRDEDLVTHPENEIIWKWATNNFENKIAMEKEKLKRVYKK</sequence>
<evidence type="ECO:0000313" key="1">
    <source>
        <dbReference type="EMBL" id="MYY73251.1"/>
    </source>
</evidence>
<dbReference type="AlphaFoldDB" id="A0ABD6J6T9"/>
<dbReference type="EMBL" id="VSTR01000008">
    <property type="protein sequence ID" value="MYY73251.1"/>
    <property type="molecule type" value="Genomic_DNA"/>
</dbReference>
<dbReference type="Proteomes" id="UP000470980">
    <property type="component" value="Unassembled WGS sequence"/>
</dbReference>
<gene>
    <name evidence="1" type="ORF">FYL10_06115</name>
</gene>
<evidence type="ECO:0000313" key="2">
    <source>
        <dbReference type="Proteomes" id="UP000470980"/>
    </source>
</evidence>
<accession>A0ABD6J6T9</accession>
<protein>
    <submittedName>
        <fullName evidence="1">Uncharacterized protein</fullName>
    </submittedName>
</protein>
<reference evidence="1 2" key="1">
    <citation type="journal article" date="2020" name="Food Funct.">
        <title>Screening of Lactobacillus salivarius strains from the feces of Chinese populations and the evaluation of their effects against intestinal inflammation in mice.</title>
        <authorList>
            <person name="Zhai Q."/>
            <person name="Shen X."/>
            <person name="Cen S."/>
            <person name="Zhang C."/>
            <person name="Tian F."/>
            <person name="Zhao J."/>
            <person name="Zhang H."/>
            <person name="Xue Y."/>
            <person name="Chen W."/>
        </authorList>
    </citation>
    <scope>NUCLEOTIDE SEQUENCE [LARGE SCALE GENOMIC DNA]</scope>
    <source>
        <strain evidence="1 2">FZJTZ9M6.scaf</strain>
    </source>
</reference>
<organism evidence="1 2">
    <name type="scientific">Ligilactobacillus salivarius</name>
    <dbReference type="NCBI Taxonomy" id="1624"/>
    <lineage>
        <taxon>Bacteria</taxon>
        <taxon>Bacillati</taxon>
        <taxon>Bacillota</taxon>
        <taxon>Bacilli</taxon>
        <taxon>Lactobacillales</taxon>
        <taxon>Lactobacillaceae</taxon>
        <taxon>Ligilactobacillus</taxon>
    </lineage>
</organism>
<name>A0ABD6J6T9_9LACO</name>
<comment type="caution">
    <text evidence="1">The sequence shown here is derived from an EMBL/GenBank/DDBJ whole genome shotgun (WGS) entry which is preliminary data.</text>
</comment>